<dbReference type="InterPro" id="IPR036453">
    <property type="entry name" value="GluRdtase_dimer_dom_sf"/>
</dbReference>
<feature type="chain" id="PRO_5030851153" description="Glutamyl-tRNA reductase" evidence="10">
    <location>
        <begin position="20"/>
        <end position="554"/>
    </location>
</feature>
<dbReference type="UniPathway" id="UPA00251">
    <property type="reaction ID" value="UER00316"/>
</dbReference>
<dbReference type="Pfam" id="PF00745">
    <property type="entry name" value="GlutR_dimer"/>
    <property type="match status" value="1"/>
</dbReference>
<dbReference type="Gene3D" id="3.30.460.30">
    <property type="entry name" value="Glutamyl-tRNA reductase, N-terminal domain"/>
    <property type="match status" value="1"/>
</dbReference>
<dbReference type="FunFam" id="3.40.50.720:FF:000031">
    <property type="entry name" value="Glutamyl-tRNA reductase"/>
    <property type="match status" value="1"/>
</dbReference>
<evidence type="ECO:0000256" key="9">
    <source>
        <dbReference type="SAM" id="MobiDB-lite"/>
    </source>
</evidence>
<organism evidence="14">
    <name type="scientific">Chrysotila carterae</name>
    <name type="common">Marine alga</name>
    <name type="synonym">Syracosphaera carterae</name>
    <dbReference type="NCBI Taxonomy" id="13221"/>
    <lineage>
        <taxon>Eukaryota</taxon>
        <taxon>Haptista</taxon>
        <taxon>Haptophyta</taxon>
        <taxon>Prymnesiophyceae</taxon>
        <taxon>Isochrysidales</taxon>
        <taxon>Isochrysidaceae</taxon>
        <taxon>Chrysotila</taxon>
    </lineage>
</organism>
<dbReference type="InterPro" id="IPR000343">
    <property type="entry name" value="4pyrrol_synth_GluRdtase"/>
</dbReference>
<proteinExistence type="inferred from homology"/>
<accession>A0A7S4F0Q1</accession>
<keyword evidence="6 8" id="KW-0627">Porphyrin biosynthesis</keyword>
<dbReference type="GO" id="GO:0050661">
    <property type="term" value="F:NADP binding"/>
    <property type="evidence" value="ECO:0007669"/>
    <property type="project" value="InterPro"/>
</dbReference>
<dbReference type="CDD" id="cd05213">
    <property type="entry name" value="NAD_bind_Glutamyl_tRNA_reduct"/>
    <property type="match status" value="1"/>
</dbReference>
<evidence type="ECO:0000259" key="13">
    <source>
        <dbReference type="Pfam" id="PF05201"/>
    </source>
</evidence>
<dbReference type="SUPFAM" id="SSF69075">
    <property type="entry name" value="Glutamyl tRNA-reductase dimerization domain"/>
    <property type="match status" value="1"/>
</dbReference>
<dbReference type="EMBL" id="HBIZ01027167">
    <property type="protein sequence ID" value="CAE0764605.1"/>
    <property type="molecule type" value="Transcribed_RNA"/>
</dbReference>
<feature type="region of interest" description="Disordered" evidence="9">
    <location>
        <begin position="82"/>
        <end position="111"/>
    </location>
</feature>
<dbReference type="InterPro" id="IPR036343">
    <property type="entry name" value="GluRdtase_N_sf"/>
</dbReference>
<evidence type="ECO:0000256" key="10">
    <source>
        <dbReference type="SAM" id="SignalP"/>
    </source>
</evidence>
<keyword evidence="10" id="KW-0732">Signal</keyword>
<dbReference type="GO" id="GO:0008883">
    <property type="term" value="F:glutamyl-tRNA reductase activity"/>
    <property type="evidence" value="ECO:0007669"/>
    <property type="project" value="UniProtKB-EC"/>
</dbReference>
<keyword evidence="5 8" id="KW-0560">Oxidoreductase</keyword>
<sequence>MCPFMMLVYLLGLVQLVRGASYVVGSPQPFSPVVRMSALRSAAEMPRTSPISCIATRPDEVSAKTVSEAVGDMAQASRTAALVDQVSSNTPATSSTPKKAATKGKSEAAMTERKVVTHGHPLVIGLSHKTATVDVREKLSIKEADWNAAAAKLCEYDSITEAAVLSTCNRFELYLAAEDHFAATRDALAFLRERSQLTDMELRPNLFMLQNEDAVYHLLRVSAGLDSLVVGEGQILSQVKACHSHAISTDTEEDAIPGSAGKVLGRLLNTAVMSGKYVRSETEIAKGAVSISSAAVELAVLKCPEDLSQSLKDVRVAIIGAGKMSRLLLTHLASHGVTKVTLLNRSRPRAEELAAEYPDLDIHVGLMDELWQTVETSELVFTSTSATGCIVTEPLLRERVWGQTPQPLVLIDISVPRNVESECNNVDGVKAYNVDDLKQVVARNQAKRKEKILEAEVLLRAELAKFLAWQESLKYVPAISELQAKFEQVRAAELGKAMKKLKGLSDAEKAAVEVATKGIINKLLHAPMSYLRSEDTDGSKASVRQIRDVFKLDQ</sequence>
<dbReference type="InterPro" id="IPR036291">
    <property type="entry name" value="NAD(P)-bd_dom_sf"/>
</dbReference>
<evidence type="ECO:0000256" key="4">
    <source>
        <dbReference type="ARBA" id="ARBA00022857"/>
    </source>
</evidence>
<evidence type="ECO:0000256" key="6">
    <source>
        <dbReference type="ARBA" id="ARBA00023244"/>
    </source>
</evidence>
<evidence type="ECO:0000256" key="1">
    <source>
        <dbReference type="ARBA" id="ARBA00005059"/>
    </source>
</evidence>
<feature type="compositionally biased region" description="Polar residues" evidence="9">
    <location>
        <begin position="85"/>
        <end position="97"/>
    </location>
</feature>
<dbReference type="FunFam" id="3.30.460.30:FF:000001">
    <property type="entry name" value="Glutamyl-tRNA reductase"/>
    <property type="match status" value="1"/>
</dbReference>
<evidence type="ECO:0000259" key="12">
    <source>
        <dbReference type="Pfam" id="PF01488"/>
    </source>
</evidence>
<dbReference type="Pfam" id="PF01488">
    <property type="entry name" value="Shikimate_DH"/>
    <property type="match status" value="1"/>
</dbReference>
<comment type="similarity">
    <text evidence="2 8">Belongs to the glutamyl-tRNA reductase family.</text>
</comment>
<dbReference type="InterPro" id="IPR006151">
    <property type="entry name" value="Shikm_DH/Glu-tRNA_Rdtase"/>
</dbReference>
<feature type="domain" description="Quinate/shikimate 5-dehydrogenase/glutamyl-tRNA reductase" evidence="12">
    <location>
        <begin position="308"/>
        <end position="440"/>
    </location>
</feature>
<evidence type="ECO:0000259" key="11">
    <source>
        <dbReference type="Pfam" id="PF00745"/>
    </source>
</evidence>
<dbReference type="Pfam" id="PF05201">
    <property type="entry name" value="GlutR_N"/>
    <property type="match status" value="1"/>
</dbReference>
<evidence type="ECO:0000256" key="8">
    <source>
        <dbReference type="RuleBase" id="RU000584"/>
    </source>
</evidence>
<dbReference type="NCBIfam" id="TIGR01035">
    <property type="entry name" value="hemA"/>
    <property type="match status" value="1"/>
</dbReference>
<dbReference type="InterPro" id="IPR015896">
    <property type="entry name" value="4pyrrol_synth_GluRdtase_dimer"/>
</dbReference>
<dbReference type="AlphaFoldDB" id="A0A7S4F0Q1"/>
<dbReference type="PANTHER" id="PTHR43120">
    <property type="entry name" value="GLUTAMYL-TRNA REDUCTASE 1, CHLOROPLASTIC"/>
    <property type="match status" value="1"/>
</dbReference>
<keyword evidence="4 8" id="KW-0521">NADP</keyword>
<dbReference type="HAMAP" id="MF_00087">
    <property type="entry name" value="Glu_tRNA_reductase"/>
    <property type="match status" value="1"/>
</dbReference>
<evidence type="ECO:0000256" key="3">
    <source>
        <dbReference type="ARBA" id="ARBA00012970"/>
    </source>
</evidence>
<dbReference type="EC" id="1.2.1.70" evidence="3 8"/>
<dbReference type="InterPro" id="IPR015895">
    <property type="entry name" value="4pyrrol_synth_GluRdtase_N"/>
</dbReference>
<comment type="catalytic activity">
    <reaction evidence="7 8">
        <text>(S)-4-amino-5-oxopentanoate + tRNA(Glu) + NADP(+) = L-glutamyl-tRNA(Glu) + NADPH + H(+)</text>
        <dbReference type="Rhea" id="RHEA:12344"/>
        <dbReference type="Rhea" id="RHEA-COMP:9663"/>
        <dbReference type="Rhea" id="RHEA-COMP:9680"/>
        <dbReference type="ChEBI" id="CHEBI:15378"/>
        <dbReference type="ChEBI" id="CHEBI:57501"/>
        <dbReference type="ChEBI" id="CHEBI:57783"/>
        <dbReference type="ChEBI" id="CHEBI:58349"/>
        <dbReference type="ChEBI" id="CHEBI:78442"/>
        <dbReference type="ChEBI" id="CHEBI:78520"/>
        <dbReference type="EC" id="1.2.1.70"/>
    </reaction>
</comment>
<dbReference type="Gene3D" id="3.40.50.720">
    <property type="entry name" value="NAD(P)-binding Rossmann-like Domain"/>
    <property type="match status" value="1"/>
</dbReference>
<evidence type="ECO:0000256" key="7">
    <source>
        <dbReference type="ARBA" id="ARBA00047464"/>
    </source>
</evidence>
<feature type="signal peptide" evidence="10">
    <location>
        <begin position="1"/>
        <end position="19"/>
    </location>
</feature>
<evidence type="ECO:0000256" key="5">
    <source>
        <dbReference type="ARBA" id="ARBA00023002"/>
    </source>
</evidence>
<protein>
    <recommendedName>
        <fullName evidence="3 8">Glutamyl-tRNA reductase</fullName>
        <ecNumber evidence="3 8">1.2.1.70</ecNumber>
    </recommendedName>
</protein>
<reference evidence="14" key="1">
    <citation type="submission" date="2021-01" db="EMBL/GenBank/DDBJ databases">
        <authorList>
            <person name="Corre E."/>
            <person name="Pelletier E."/>
            <person name="Niang G."/>
            <person name="Scheremetjew M."/>
            <person name="Finn R."/>
            <person name="Kale V."/>
            <person name="Holt S."/>
            <person name="Cochrane G."/>
            <person name="Meng A."/>
            <person name="Brown T."/>
            <person name="Cohen L."/>
        </authorList>
    </citation>
    <scope>NUCLEOTIDE SEQUENCE</scope>
    <source>
        <strain evidence="14">CCMP645</strain>
    </source>
</reference>
<gene>
    <name evidence="14" type="ORF">PCAR00345_LOCUS17217</name>
</gene>
<dbReference type="InterPro" id="IPR018214">
    <property type="entry name" value="GluRdtase_CS"/>
</dbReference>
<feature type="domain" description="Glutamyl-tRNA reductase N-terminal" evidence="13">
    <location>
        <begin position="124"/>
        <end position="282"/>
    </location>
</feature>
<dbReference type="GO" id="GO:0006782">
    <property type="term" value="P:protoporphyrinogen IX biosynthetic process"/>
    <property type="evidence" value="ECO:0007669"/>
    <property type="project" value="UniProtKB-UniPathway"/>
</dbReference>
<feature type="domain" description="Tetrapyrrole biosynthesis glutamyl-tRNA reductase dimerisation" evidence="11">
    <location>
        <begin position="454"/>
        <end position="552"/>
    </location>
</feature>
<name>A0A7S4F0Q1_CHRCT</name>
<dbReference type="PROSITE" id="PS00747">
    <property type="entry name" value="GLUTR"/>
    <property type="match status" value="1"/>
</dbReference>
<evidence type="ECO:0000256" key="2">
    <source>
        <dbReference type="ARBA" id="ARBA00005916"/>
    </source>
</evidence>
<comment type="pathway">
    <text evidence="1 8">Porphyrin-containing compound metabolism; protoporphyrin-IX biosynthesis; 5-aminolevulinate from L-glutamyl-tRNA(Glu): step 1/2.</text>
</comment>
<dbReference type="SUPFAM" id="SSF69742">
    <property type="entry name" value="Glutamyl tRNA-reductase catalytic, N-terminal domain"/>
    <property type="match status" value="1"/>
</dbReference>
<dbReference type="PANTHER" id="PTHR43120:SF1">
    <property type="entry name" value="GLUTAMYL-TRNA REDUCTASE 1, CHLOROPLASTIC"/>
    <property type="match status" value="1"/>
</dbReference>
<evidence type="ECO:0000313" key="14">
    <source>
        <dbReference type="EMBL" id="CAE0764605.1"/>
    </source>
</evidence>
<dbReference type="SUPFAM" id="SSF51735">
    <property type="entry name" value="NAD(P)-binding Rossmann-fold domains"/>
    <property type="match status" value="1"/>
</dbReference>